<evidence type="ECO:0000313" key="1">
    <source>
        <dbReference type="EMBL" id="GLK82282.1"/>
    </source>
</evidence>
<dbReference type="Gene3D" id="3.40.50.150">
    <property type="entry name" value="Vaccinia Virus protein VP39"/>
    <property type="match status" value="1"/>
</dbReference>
<sequence>MSGTEAPRKLDMFGIIEHVQGDLPWGSVLDAGTGVRSARWISGLPSSRWTAVSADPDHLRLAEEASAAERRPQDRLVLGNWQDPALLTGESHDTVLAEYLLGAVESYAPYFQNDLFARLRPLVRGRLYVVGVDPYVIGPANDETGALVQAIGRLRDACALLAGVTPYREYPAEWVMQRLEQAGLRISFARRFPNFYDRQWVERQLEDSRQLTGWIGDPAMAGALAGRIDRLRARAYELLARLGGLSHGHDYVIAATPG</sequence>
<gene>
    <name evidence="1" type="ORF">GCM10017653_03510</name>
</gene>
<proteinExistence type="predicted"/>
<dbReference type="SUPFAM" id="SSF53335">
    <property type="entry name" value="S-adenosyl-L-methionine-dependent methyltransferases"/>
    <property type="match status" value="1"/>
</dbReference>
<dbReference type="EMBL" id="BSFM01000001">
    <property type="protein sequence ID" value="GLK82282.1"/>
    <property type="molecule type" value="Genomic_DNA"/>
</dbReference>
<dbReference type="AlphaFoldDB" id="A0A9W6JS51"/>
<keyword evidence="2" id="KW-1185">Reference proteome</keyword>
<evidence type="ECO:0000313" key="2">
    <source>
        <dbReference type="Proteomes" id="UP001143330"/>
    </source>
</evidence>
<reference evidence="1" key="1">
    <citation type="journal article" date="2014" name="Int. J. Syst. Evol. Microbiol.">
        <title>Complete genome sequence of Corynebacterium casei LMG S-19264T (=DSM 44701T), isolated from a smear-ripened cheese.</title>
        <authorList>
            <consortium name="US DOE Joint Genome Institute (JGI-PGF)"/>
            <person name="Walter F."/>
            <person name="Albersmeier A."/>
            <person name="Kalinowski J."/>
            <person name="Ruckert C."/>
        </authorList>
    </citation>
    <scope>NUCLEOTIDE SEQUENCE</scope>
    <source>
        <strain evidence="1">VKM B-2789</strain>
    </source>
</reference>
<reference evidence="1" key="2">
    <citation type="submission" date="2023-01" db="EMBL/GenBank/DDBJ databases">
        <authorList>
            <person name="Sun Q."/>
            <person name="Evtushenko L."/>
        </authorList>
    </citation>
    <scope>NUCLEOTIDE SEQUENCE</scope>
    <source>
        <strain evidence="1">VKM B-2789</strain>
    </source>
</reference>
<name>A0A9W6JS51_9HYPH</name>
<dbReference type="InterPro" id="IPR029063">
    <property type="entry name" value="SAM-dependent_MTases_sf"/>
</dbReference>
<comment type="caution">
    <text evidence="1">The sequence shown here is derived from an EMBL/GenBank/DDBJ whole genome shotgun (WGS) entry which is preliminary data.</text>
</comment>
<organism evidence="1 2">
    <name type="scientific">Ancylobacter defluvii</name>
    <dbReference type="NCBI Taxonomy" id="1282440"/>
    <lineage>
        <taxon>Bacteria</taxon>
        <taxon>Pseudomonadati</taxon>
        <taxon>Pseudomonadota</taxon>
        <taxon>Alphaproteobacteria</taxon>
        <taxon>Hyphomicrobiales</taxon>
        <taxon>Xanthobacteraceae</taxon>
        <taxon>Ancylobacter</taxon>
    </lineage>
</organism>
<dbReference type="CDD" id="cd02440">
    <property type="entry name" value="AdoMet_MTases"/>
    <property type="match status" value="1"/>
</dbReference>
<accession>A0A9W6JS51</accession>
<dbReference type="Proteomes" id="UP001143330">
    <property type="component" value="Unassembled WGS sequence"/>
</dbReference>
<protein>
    <submittedName>
        <fullName evidence="1">Uncharacterized protein</fullName>
    </submittedName>
</protein>